<dbReference type="GO" id="GO:0032955">
    <property type="term" value="P:regulation of division septum assembly"/>
    <property type="evidence" value="ECO:0007669"/>
    <property type="project" value="TreeGrafter"/>
</dbReference>
<feature type="region of interest" description="Disordered" evidence="1">
    <location>
        <begin position="416"/>
        <end position="456"/>
    </location>
</feature>
<dbReference type="GeneID" id="11497568"/>
<feature type="domain" description="DH" evidence="2">
    <location>
        <begin position="108"/>
        <end position="323"/>
    </location>
</feature>
<dbReference type="eggNOG" id="ENOG502RC15">
    <property type="taxonomic scope" value="Eukaryota"/>
</dbReference>
<dbReference type="InterPro" id="IPR000219">
    <property type="entry name" value="DH_dom"/>
</dbReference>
<proteinExistence type="predicted"/>
<dbReference type="GO" id="GO:0000742">
    <property type="term" value="P:karyogamy involved in conjugation with cellular fusion"/>
    <property type="evidence" value="ECO:0007669"/>
    <property type="project" value="EnsemblFungi"/>
</dbReference>
<dbReference type="PROSITE" id="PS50010">
    <property type="entry name" value="DH_2"/>
    <property type="match status" value="1"/>
</dbReference>
<dbReference type="GO" id="GO:0005737">
    <property type="term" value="C:cytoplasm"/>
    <property type="evidence" value="ECO:0007669"/>
    <property type="project" value="EnsemblFungi"/>
</dbReference>
<evidence type="ECO:0000259" key="2">
    <source>
        <dbReference type="PROSITE" id="PS50010"/>
    </source>
</evidence>
<protein>
    <recommendedName>
        <fullName evidence="2">DH domain-containing protein</fullName>
    </recommendedName>
</protein>
<name>G0WHL9_NAUDC</name>
<dbReference type="KEGG" id="ndi:NDAI_0K00890"/>
<dbReference type="GO" id="GO:0005085">
    <property type="term" value="F:guanyl-nucleotide exchange factor activity"/>
    <property type="evidence" value="ECO:0007669"/>
    <property type="project" value="InterPro"/>
</dbReference>
<accession>G0WHL9</accession>
<dbReference type="PANTHER" id="PTHR22834">
    <property type="entry name" value="NUCLEAR FUSION PROTEIN FUS2"/>
    <property type="match status" value="1"/>
</dbReference>
<evidence type="ECO:0000313" key="4">
    <source>
        <dbReference type="Proteomes" id="UP000000689"/>
    </source>
</evidence>
<dbReference type="InterPro" id="IPR051492">
    <property type="entry name" value="Dynamin-Rho_GEF"/>
</dbReference>
<dbReference type="RefSeq" id="XP_003672523.1">
    <property type="nucleotide sequence ID" value="XM_003672475.1"/>
</dbReference>
<dbReference type="Proteomes" id="UP000000689">
    <property type="component" value="Chromosome 11"/>
</dbReference>
<gene>
    <name evidence="3" type="primary">NDAI0K00890</name>
    <name evidence="3" type="ordered locus">NDAI_0K00890</name>
</gene>
<dbReference type="STRING" id="1071378.G0WHL9"/>
<dbReference type="OrthoDB" id="10256089at2759"/>
<dbReference type="PANTHER" id="PTHR22834:SF20">
    <property type="entry name" value="SH3 DOMAIN-CONTAINING PROTEIN"/>
    <property type="match status" value="1"/>
</dbReference>
<dbReference type="EMBL" id="HE580277">
    <property type="protein sequence ID" value="CCD27280.1"/>
    <property type="molecule type" value="Genomic_DNA"/>
</dbReference>
<dbReference type="GO" id="GO:0000755">
    <property type="term" value="P:cytogamy"/>
    <property type="evidence" value="ECO:0007669"/>
    <property type="project" value="EnsemblFungi"/>
</dbReference>
<keyword evidence="4" id="KW-1185">Reference proteome</keyword>
<dbReference type="HOGENOM" id="CLU_392821_0_0_1"/>
<evidence type="ECO:0000256" key="1">
    <source>
        <dbReference type="SAM" id="MobiDB-lite"/>
    </source>
</evidence>
<evidence type="ECO:0000313" key="3">
    <source>
        <dbReference type="EMBL" id="CCD27280.1"/>
    </source>
</evidence>
<dbReference type="GO" id="GO:0005634">
    <property type="term" value="C:nucleus"/>
    <property type="evidence" value="ECO:0007669"/>
    <property type="project" value="EnsemblFungi"/>
</dbReference>
<reference evidence="3 4" key="1">
    <citation type="journal article" date="2011" name="Proc. Natl. Acad. Sci. U.S.A.">
        <title>Evolutionary erosion of yeast sex chromosomes by mating-type switching accidents.</title>
        <authorList>
            <person name="Gordon J.L."/>
            <person name="Armisen D."/>
            <person name="Proux-Wera E."/>
            <person name="Oheigeartaigh S.S."/>
            <person name="Byrne K.P."/>
            <person name="Wolfe K.H."/>
        </authorList>
    </citation>
    <scope>NUCLEOTIDE SEQUENCE [LARGE SCALE GENOMIC DNA]</scope>
    <source>
        <strain evidence="4">ATCC 10597 / BCRC 20456 / CBS 421 / NBRC 0211 / NRRL Y-12639</strain>
    </source>
</reference>
<feature type="compositionally biased region" description="Polar residues" evidence="1">
    <location>
        <begin position="419"/>
        <end position="456"/>
    </location>
</feature>
<dbReference type="GO" id="GO:0031991">
    <property type="term" value="P:regulation of actomyosin contractile ring contraction"/>
    <property type="evidence" value="ECO:0007669"/>
    <property type="project" value="TreeGrafter"/>
</dbReference>
<organism evidence="3 4">
    <name type="scientific">Naumovozyma dairenensis (strain ATCC 10597 / BCRC 20456 / CBS 421 / NBRC 0211 / NRRL Y-12639)</name>
    <name type="common">Saccharomyces dairenensis</name>
    <dbReference type="NCBI Taxonomy" id="1071378"/>
    <lineage>
        <taxon>Eukaryota</taxon>
        <taxon>Fungi</taxon>
        <taxon>Dikarya</taxon>
        <taxon>Ascomycota</taxon>
        <taxon>Saccharomycotina</taxon>
        <taxon>Saccharomycetes</taxon>
        <taxon>Saccharomycetales</taxon>
        <taxon>Saccharomycetaceae</taxon>
        <taxon>Naumovozyma</taxon>
    </lineage>
</organism>
<dbReference type="SMART" id="SM00325">
    <property type="entry name" value="RhoGEF"/>
    <property type="match status" value="1"/>
</dbReference>
<dbReference type="InterPro" id="IPR035899">
    <property type="entry name" value="DBL_dom_sf"/>
</dbReference>
<dbReference type="AlphaFoldDB" id="G0WHL9"/>
<dbReference type="OMA" id="YKNDYFH"/>
<dbReference type="GO" id="GO:0043332">
    <property type="term" value="C:mating projection tip"/>
    <property type="evidence" value="ECO:0007669"/>
    <property type="project" value="EnsemblFungi"/>
</dbReference>
<sequence>MFKTSRLFDELHYPSSNTLTPIRDYHNDYFHSNDSKLPAISRNNSRFMKKIDVDKPISLTQNSFKRPASLDLSDIGEPLTKKSYSPLNLDKFNSAVNIESPNSKKATEFYEIVEGIYETELIYAELMITANSVYRRALHENIIFRNKLLKENSNEELLLFGNLDTIASISIIFCNSLKNLLLSNHRTSSGLDPKTWDDIKKNPKIQNDLFSTFKIGEVFQQHLRRCKSTYTSYSVSHERQMELFHSLQRNHPKLFGLWYEHCIKLSKFQNLEVILSRPIKRIDELIELLNKLSMNSAGVVNTILCDNIVQVREEYIEFKNNLELETEEYNGNSMYNFSLTPMEIIQSYSDKNQQYEDIGSKRKPTLSKISEASPAIKPVTFLRHDSKTTKSLDVDGTRSNSVFSGSSSYYSGDSVFEKSVNQSEQPSSPIEEGNSNSTSIANHTDTNYNGFSNHPPTNCTLSESITKFKRLRKRLLELQITISDVDYHSILDRNLHSCKVWERMLKYKEPDNSQWEIDNKLKAYFEDTYKRKEEVTILKLTILETTVLGPLSQIIKYCEIIRTNLKDLGTLKKDYILYLKERKANIHDVKRDLIAKHFEMMQRKMMDELPTFISLLHKMIEYIIIHYNEFMMKYLEALAGGEESIAKDLENSTSTVDGYGTNFDILQSFSTSRYSIKKQVRQNWSNPGDPSASRVVRRLFEL</sequence>
<dbReference type="SUPFAM" id="SSF48065">
    <property type="entry name" value="DBL homology domain (DH-domain)"/>
    <property type="match status" value="1"/>
</dbReference>
<dbReference type="Gene3D" id="1.20.900.10">
    <property type="entry name" value="Dbl homology (DH) domain"/>
    <property type="match status" value="1"/>
</dbReference>